<dbReference type="RefSeq" id="WP_145661069.1">
    <property type="nucleotide sequence ID" value="NZ_VITK01000003.1"/>
</dbReference>
<reference evidence="3 4" key="1">
    <citation type="submission" date="2019-06" db="EMBL/GenBank/DDBJ databases">
        <title>Genomic Encyclopedia of Type Strains, Phase IV (KMG-V): Genome sequencing to study the core and pangenomes of soil and plant-associated prokaryotes.</title>
        <authorList>
            <person name="Whitman W."/>
        </authorList>
    </citation>
    <scope>NUCLEOTIDE SEQUENCE [LARGE SCALE GENOMIC DNA]</scope>
    <source>
        <strain evidence="3 4">BR 510</strain>
    </source>
</reference>
<organism evidence="3 4">
    <name type="scientific">Bradyrhizobium stylosanthis</name>
    <dbReference type="NCBI Taxonomy" id="1803665"/>
    <lineage>
        <taxon>Bacteria</taxon>
        <taxon>Pseudomonadati</taxon>
        <taxon>Pseudomonadota</taxon>
        <taxon>Alphaproteobacteria</taxon>
        <taxon>Hyphomicrobiales</taxon>
        <taxon>Nitrobacteraceae</taxon>
        <taxon>Bradyrhizobium</taxon>
    </lineage>
</organism>
<comment type="caution">
    <text evidence="3">The sequence shown here is derived from an EMBL/GenBank/DDBJ whole genome shotgun (WGS) entry which is preliminary data.</text>
</comment>
<evidence type="ECO:0000256" key="1">
    <source>
        <dbReference type="SAM" id="MobiDB-lite"/>
    </source>
</evidence>
<feature type="region of interest" description="Disordered" evidence="1">
    <location>
        <begin position="101"/>
        <end position="124"/>
    </location>
</feature>
<dbReference type="Proteomes" id="UP000319949">
    <property type="component" value="Unassembled WGS sequence"/>
</dbReference>
<dbReference type="Pfam" id="PF24725">
    <property type="entry name" value="DUF7677"/>
    <property type="match status" value="1"/>
</dbReference>
<accession>A0A560DXB5</accession>
<dbReference type="AlphaFoldDB" id="A0A560DXB5"/>
<protein>
    <recommendedName>
        <fullName evidence="2">DUF7677 domain-containing protein</fullName>
    </recommendedName>
</protein>
<keyword evidence="4" id="KW-1185">Reference proteome</keyword>
<gene>
    <name evidence="3" type="ORF">FBZ96_103563</name>
</gene>
<evidence type="ECO:0000313" key="3">
    <source>
        <dbReference type="EMBL" id="TWB01782.1"/>
    </source>
</evidence>
<evidence type="ECO:0000313" key="4">
    <source>
        <dbReference type="Proteomes" id="UP000319949"/>
    </source>
</evidence>
<dbReference type="OrthoDB" id="670500at2"/>
<feature type="domain" description="DUF7677" evidence="2">
    <location>
        <begin position="4"/>
        <end position="99"/>
    </location>
</feature>
<dbReference type="InterPro" id="IPR056094">
    <property type="entry name" value="DUF7677"/>
</dbReference>
<dbReference type="STRING" id="1803665.GCA_001641335_00079"/>
<sequence length="124" mass="13246">MAGLGNSVSGALRTFGFWLANGTVGHPVLSGIDYSCIFREPSALEAAMAIYANVLRIDESGRVLNPRAAERRAAQSIRAYVDRTYVVDPPFESWEVALHEPPGLSDIDADAATRPGSNPDGARS</sequence>
<dbReference type="EMBL" id="VITK01000003">
    <property type="protein sequence ID" value="TWB01782.1"/>
    <property type="molecule type" value="Genomic_DNA"/>
</dbReference>
<name>A0A560DXB5_9BRAD</name>
<proteinExistence type="predicted"/>
<evidence type="ECO:0000259" key="2">
    <source>
        <dbReference type="Pfam" id="PF24725"/>
    </source>
</evidence>